<keyword evidence="1" id="KW-0472">Membrane</keyword>
<dbReference type="GO" id="GO:0030436">
    <property type="term" value="P:asexual sporulation"/>
    <property type="evidence" value="ECO:0007669"/>
    <property type="project" value="InterPro"/>
</dbReference>
<reference evidence="2 5" key="2">
    <citation type="submission" date="2019-07" db="EMBL/GenBank/DDBJ databases">
        <title>Whole genome shotgun sequence of Halolactibacillus miurensis NBRC 100873.</title>
        <authorList>
            <person name="Hosoyama A."/>
            <person name="Uohara A."/>
            <person name="Ohji S."/>
            <person name="Ichikawa N."/>
        </authorList>
    </citation>
    <scope>NUCLEOTIDE SEQUENCE [LARGE SCALE GENOMIC DNA]</scope>
    <source>
        <strain evidence="2 5">NBRC 100873</strain>
    </source>
</reference>
<proteinExistence type="predicted"/>
<dbReference type="AlphaFoldDB" id="A0A1I6QAS2"/>
<organism evidence="3 4">
    <name type="scientific">Halolactibacillus miurensis</name>
    <dbReference type="NCBI Taxonomy" id="306541"/>
    <lineage>
        <taxon>Bacteria</taxon>
        <taxon>Bacillati</taxon>
        <taxon>Bacillota</taxon>
        <taxon>Bacilli</taxon>
        <taxon>Bacillales</taxon>
        <taxon>Bacillaceae</taxon>
        <taxon>Halolactibacillus</taxon>
    </lineage>
</organism>
<keyword evidence="1" id="KW-0812">Transmembrane</keyword>
<gene>
    <name evidence="2" type="ORF">HMI01_04980</name>
    <name evidence="3" type="ORF">SAMN05421668_1048</name>
</gene>
<feature type="transmembrane region" description="Helical" evidence="1">
    <location>
        <begin position="56"/>
        <end position="72"/>
    </location>
</feature>
<accession>A0A1I6QAS2</accession>
<dbReference type="OrthoDB" id="2690199at2"/>
<keyword evidence="5" id="KW-1185">Reference proteome</keyword>
<keyword evidence="1" id="KW-1133">Transmembrane helix</keyword>
<dbReference type="InterPro" id="IPR005081">
    <property type="entry name" value="SpoIIGA"/>
</dbReference>
<reference evidence="3 4" key="1">
    <citation type="submission" date="2016-10" db="EMBL/GenBank/DDBJ databases">
        <authorList>
            <person name="de Groot N.N."/>
        </authorList>
    </citation>
    <scope>NUCLEOTIDE SEQUENCE [LARGE SCALE GENOMIC DNA]</scope>
    <source>
        <strain evidence="3 4">DSM 17074</strain>
    </source>
</reference>
<feature type="transmembrane region" description="Helical" evidence="1">
    <location>
        <begin position="84"/>
        <end position="101"/>
    </location>
</feature>
<evidence type="ECO:0000313" key="4">
    <source>
        <dbReference type="Proteomes" id="UP000199139"/>
    </source>
</evidence>
<dbReference type="STRING" id="306541.SAMN05421668_1048"/>
<dbReference type="Proteomes" id="UP000199139">
    <property type="component" value="Unassembled WGS sequence"/>
</dbReference>
<dbReference type="GO" id="GO:0006508">
    <property type="term" value="P:proteolysis"/>
    <property type="evidence" value="ECO:0007669"/>
    <property type="project" value="InterPro"/>
</dbReference>
<feature type="transmembrane region" description="Helical" evidence="1">
    <location>
        <begin position="107"/>
        <end position="124"/>
    </location>
</feature>
<dbReference type="GO" id="GO:0004190">
    <property type="term" value="F:aspartic-type endopeptidase activity"/>
    <property type="evidence" value="ECO:0007669"/>
    <property type="project" value="InterPro"/>
</dbReference>
<evidence type="ECO:0000313" key="2">
    <source>
        <dbReference type="EMBL" id="GEM03510.1"/>
    </source>
</evidence>
<dbReference type="Proteomes" id="UP000321773">
    <property type="component" value="Unassembled WGS sequence"/>
</dbReference>
<evidence type="ECO:0000313" key="3">
    <source>
        <dbReference type="EMBL" id="SFS49549.1"/>
    </source>
</evidence>
<dbReference type="RefSeq" id="WP_062319812.1">
    <property type="nucleotide sequence ID" value="NZ_BJWJ01000003.1"/>
</dbReference>
<protein>
    <submittedName>
        <fullName evidence="3">Sigma-E processing peptidase SpoIIGA</fullName>
    </submittedName>
</protein>
<evidence type="ECO:0000313" key="5">
    <source>
        <dbReference type="Proteomes" id="UP000321773"/>
    </source>
</evidence>
<dbReference type="Pfam" id="PF03419">
    <property type="entry name" value="Peptidase_U4"/>
    <property type="match status" value="1"/>
</dbReference>
<feature type="transmembrane region" description="Helical" evidence="1">
    <location>
        <begin position="6"/>
        <end position="25"/>
    </location>
</feature>
<name>A0A1I6QAS2_9BACI</name>
<sequence>MYVDLVFLLTYGAHILLITLTCHIMGMKTSRVWCHVISFLLSLIDIMPVLMSFSHYRFIQLLLSLICLSWLFFSPSKAKISQRFVTMTMVSCFFAGALLLIKSHITASLPLMLMLFIVSYHLYLRFYQHGVCRHIQTEHLYDITVTMNQQTVQLKAFFDTGHQLIDPITHASVLFIDPITFNQFNLHLEQTDEDKKRQLFYQDINANVQAMTCIKPDCVTVIDHGEVKEVSHVLLGLRQQNFREEEGFQALFGPQLLTLLKS</sequence>
<dbReference type="EMBL" id="FPAI01000004">
    <property type="protein sequence ID" value="SFS49549.1"/>
    <property type="molecule type" value="Genomic_DNA"/>
</dbReference>
<dbReference type="EMBL" id="BJWJ01000003">
    <property type="protein sequence ID" value="GEM03510.1"/>
    <property type="molecule type" value="Genomic_DNA"/>
</dbReference>
<feature type="transmembrane region" description="Helical" evidence="1">
    <location>
        <begin position="32"/>
        <end position="50"/>
    </location>
</feature>
<evidence type="ECO:0000256" key="1">
    <source>
        <dbReference type="SAM" id="Phobius"/>
    </source>
</evidence>